<protein>
    <recommendedName>
        <fullName evidence="4">Lipoprotein</fullName>
    </recommendedName>
</protein>
<sequence>MKTSAFILGVLGLFTFASCRCNLDEDESEKRKASKSAGTGKNAMNSPESDTLAIRSVQP</sequence>
<dbReference type="OrthoDB" id="1268408at2"/>
<dbReference type="EMBL" id="QNVV01000016">
    <property type="protein sequence ID" value="REC45445.1"/>
    <property type="molecule type" value="Genomic_DNA"/>
</dbReference>
<feature type="region of interest" description="Disordered" evidence="1">
    <location>
        <begin position="26"/>
        <end position="59"/>
    </location>
</feature>
<evidence type="ECO:0008006" key="4">
    <source>
        <dbReference type="Google" id="ProtNLM"/>
    </source>
</evidence>
<evidence type="ECO:0000313" key="3">
    <source>
        <dbReference type="Proteomes" id="UP000256257"/>
    </source>
</evidence>
<accession>A0A3D9AW25</accession>
<comment type="caution">
    <text evidence="2">The sequence shown here is derived from an EMBL/GenBank/DDBJ whole genome shotgun (WGS) entry which is preliminary data.</text>
</comment>
<proteinExistence type="predicted"/>
<evidence type="ECO:0000256" key="1">
    <source>
        <dbReference type="SAM" id="MobiDB-lite"/>
    </source>
</evidence>
<evidence type="ECO:0000313" key="2">
    <source>
        <dbReference type="EMBL" id="REC45445.1"/>
    </source>
</evidence>
<dbReference type="PROSITE" id="PS51257">
    <property type="entry name" value="PROKAR_LIPOPROTEIN"/>
    <property type="match status" value="1"/>
</dbReference>
<organism evidence="2 3">
    <name type="scientific">Chryseobacterium pennipullorum</name>
    <dbReference type="NCBI Taxonomy" id="2258963"/>
    <lineage>
        <taxon>Bacteria</taxon>
        <taxon>Pseudomonadati</taxon>
        <taxon>Bacteroidota</taxon>
        <taxon>Flavobacteriia</taxon>
        <taxon>Flavobacteriales</taxon>
        <taxon>Weeksellaceae</taxon>
        <taxon>Chryseobacterium group</taxon>
        <taxon>Chryseobacterium</taxon>
    </lineage>
</organism>
<dbReference type="RefSeq" id="WP_115929308.1">
    <property type="nucleotide sequence ID" value="NZ_QNVV01000016.1"/>
</dbReference>
<gene>
    <name evidence="2" type="ORF">DRF67_16035</name>
</gene>
<dbReference type="AlphaFoldDB" id="A0A3D9AW25"/>
<feature type="compositionally biased region" description="Polar residues" evidence="1">
    <location>
        <begin position="36"/>
        <end position="49"/>
    </location>
</feature>
<name>A0A3D9AW25_9FLAO</name>
<dbReference type="Proteomes" id="UP000256257">
    <property type="component" value="Unassembled WGS sequence"/>
</dbReference>
<reference evidence="2 3" key="1">
    <citation type="submission" date="2018-06" db="EMBL/GenBank/DDBJ databases">
        <title>Novel Chryseobacterium species.</title>
        <authorList>
            <person name="Newman J."/>
            <person name="Hugo C."/>
            <person name="Oosthuizen L."/>
            <person name="Charimba G."/>
        </authorList>
    </citation>
    <scope>NUCLEOTIDE SEQUENCE [LARGE SCALE GENOMIC DNA]</scope>
    <source>
        <strain evidence="2 3">7_F195</strain>
    </source>
</reference>
<keyword evidence="3" id="KW-1185">Reference proteome</keyword>